<reference evidence="1" key="1">
    <citation type="submission" date="2022-04" db="EMBL/GenBank/DDBJ databases">
        <title>Chromosome-scale genome assembly of Holotrichia oblita Faldermann.</title>
        <authorList>
            <person name="Rongchong L."/>
        </authorList>
    </citation>
    <scope>NUCLEOTIDE SEQUENCE</scope>
    <source>
        <strain evidence="1">81SQS9</strain>
    </source>
</reference>
<dbReference type="EMBL" id="CM043017">
    <property type="protein sequence ID" value="KAI4466330.1"/>
    <property type="molecule type" value="Genomic_DNA"/>
</dbReference>
<dbReference type="Proteomes" id="UP001056778">
    <property type="component" value="Chromosome 3"/>
</dbReference>
<organism evidence="1 2">
    <name type="scientific">Holotrichia oblita</name>
    <name type="common">Chafer beetle</name>
    <dbReference type="NCBI Taxonomy" id="644536"/>
    <lineage>
        <taxon>Eukaryota</taxon>
        <taxon>Metazoa</taxon>
        <taxon>Ecdysozoa</taxon>
        <taxon>Arthropoda</taxon>
        <taxon>Hexapoda</taxon>
        <taxon>Insecta</taxon>
        <taxon>Pterygota</taxon>
        <taxon>Neoptera</taxon>
        <taxon>Endopterygota</taxon>
        <taxon>Coleoptera</taxon>
        <taxon>Polyphaga</taxon>
        <taxon>Scarabaeiformia</taxon>
        <taxon>Scarabaeidae</taxon>
        <taxon>Melolonthinae</taxon>
        <taxon>Holotrichia</taxon>
    </lineage>
</organism>
<keyword evidence="2" id="KW-1185">Reference proteome</keyword>
<name>A0ACB9TI25_HOLOL</name>
<proteinExistence type="predicted"/>
<evidence type="ECO:0000313" key="2">
    <source>
        <dbReference type="Proteomes" id="UP001056778"/>
    </source>
</evidence>
<accession>A0ACB9TI25</accession>
<protein>
    <submittedName>
        <fullName evidence="1">Symplekin-related</fullName>
    </submittedName>
</protein>
<evidence type="ECO:0000313" key="1">
    <source>
        <dbReference type="EMBL" id="KAI4466330.1"/>
    </source>
</evidence>
<gene>
    <name evidence="1" type="ORF">MML48_3g00001802</name>
</gene>
<comment type="caution">
    <text evidence="1">The sequence shown here is derived from an EMBL/GenBank/DDBJ whole genome shotgun (WGS) entry which is preliminary data.</text>
</comment>
<sequence length="1058" mass="120563">MPRIRKPRKRPLLDEVKKIIKNFPDLIYDGSKVKCLVCNSNIMCWSKSHCKDHVNSSKHNNNKTNRQQFIDEVCATMILCTLPFTLLNNYSFITFWNKYANLALPSTTSLRRNLPAVRKQVENKIKAELKNKKLWLCVGETIDSKKQSVVNVMARNMEPHQPTSSMLLASRRLKQCNAAKISEVLLDTLEKFKLSKDQVLMFVTDELKMEEFFNAEITDSDMLTQWFNAATVSQSNAERLDIFYKIQEVLVRKSPDLLEEFLPNVLNFTTDKSADIKKALVNLIEEISKLDETYLTKVMLNLHMLLCDESVPVQKRVIQATITLYRRMLSCLCKAPNVTKDMEEAWNLLNSIKMEIINMIDSDNDGIRTSAVKFLECRCAFTIVARRRKLEEEANKIFALLIKFNGSQHISSANLFACIGALTNIGKHRPVFLDQVINAIEHLHSHLPPTLSTTQVNSVRKKLKSELMGLIKHPSTCEYIDVLTPMLIDLGSSQQDILKNMAKVDDRVKRQSKRSNESVDTNNVKKPRMDTTDIDLDVQEKQLSAAELNEQFILDNLNKNVIAQIVMKTLQVVPETMPTQFKIDYADLLKHEQGGNLNTIAKQLAFQFVEAGVGPGSKIIGKSTLLLKLPWQIPKVEEKKTAEVDENKNEKEKRKERVKVVRIKTLKLAEVTKPLDKGAKENLLLGAVKRILTCDRRSPMPLRQKVIITVASTFNDAVREHILTFLLCDLRSHLDLALAWLYEEYSIMQGFTRLPDLRRNSRLDQSYNTLLNSFVSSSSSDAIVLSRLLLEAPVVTEQVLDQLCIICRDEQRCNWSMGLLRDLIMRRPTRSAMFLSALLTHTTHESSTIRECAIGHMLDLYKRLELQIAINEFVSKNLDCLKQAQPPEKFFGHAQGRLDGAETWNDDLAKACLQGYVSILPYNEELIHNLAKVYVQTNADTKRTILRLLEGPIRTMGMESMELLKLVEECPKGSETLVTRVIHILTDKGTPSSQLVQRVRELYNTRVSDVRFLIPVLNGLTKKEVSSLTPCIRSVPQKRRLKIFGNSCGTARIQAVLS</sequence>